<dbReference type="InterPro" id="IPR023060">
    <property type="entry name" value="YidC/YidC1/YidC2_Firmicutes"/>
</dbReference>
<evidence type="ECO:0000256" key="8">
    <source>
        <dbReference type="ARBA" id="ARBA00023136"/>
    </source>
</evidence>
<gene>
    <name evidence="12 14" type="primary">yidC</name>
    <name evidence="14" type="ORF">ACFSW5_25045</name>
</gene>
<evidence type="ECO:0000256" key="1">
    <source>
        <dbReference type="ARBA" id="ARBA00004651"/>
    </source>
</evidence>
<reference evidence="15" key="1">
    <citation type="journal article" date="2019" name="Int. J. Syst. Evol. Microbiol.">
        <title>The Global Catalogue of Microorganisms (GCM) 10K type strain sequencing project: providing services to taxonomists for standard genome sequencing and annotation.</title>
        <authorList>
            <consortium name="The Broad Institute Genomics Platform"/>
            <consortium name="The Broad Institute Genome Sequencing Center for Infectious Disease"/>
            <person name="Wu L."/>
            <person name="Ma J."/>
        </authorList>
    </citation>
    <scope>NUCLEOTIDE SEQUENCE [LARGE SCALE GENOMIC DNA]</scope>
    <source>
        <strain evidence="15">TISTR 1827</strain>
    </source>
</reference>
<evidence type="ECO:0000256" key="12">
    <source>
        <dbReference type="HAMAP-Rule" id="MF_01811"/>
    </source>
</evidence>
<keyword evidence="3 12" id="KW-1003">Cell membrane</keyword>
<dbReference type="InterPro" id="IPR047196">
    <property type="entry name" value="YidC_ALB_C"/>
</dbReference>
<evidence type="ECO:0000313" key="14">
    <source>
        <dbReference type="EMBL" id="MFD2663510.1"/>
    </source>
</evidence>
<evidence type="ECO:0000256" key="5">
    <source>
        <dbReference type="ARBA" id="ARBA00022729"/>
    </source>
</evidence>
<comment type="caution">
    <text evidence="14">The sequence shown here is derived from an EMBL/GenBank/DDBJ whole genome shotgun (WGS) entry which is preliminary data.</text>
</comment>
<dbReference type="PRINTS" id="PR00701">
    <property type="entry name" value="60KDINNERMP"/>
</dbReference>
<keyword evidence="5 12" id="KW-0732">Signal</keyword>
<protein>
    <recommendedName>
        <fullName evidence="12">Membrane protein insertase YidC</fullName>
    </recommendedName>
    <alternativeName>
        <fullName evidence="12">Foldase YidC</fullName>
    </alternativeName>
    <alternativeName>
        <fullName evidence="12">Membrane integrase YidC</fullName>
    </alternativeName>
    <alternativeName>
        <fullName evidence="12">Membrane protein YidC</fullName>
    </alternativeName>
</protein>
<sequence>MLLLSGCGTNGTITADTPGFFNHYVIYPLSWLIQHIADLFGGSYGIAIIAMTLLIRLALLPLMMRQYRSQQTMKQKMNAMKPELDKLNDKYKGKNDRESLAQKQQEMMQLYGRHQFNPFAIGCLPMLIQIPILSGLYYAIKLTPELAEHSFLWFRLGSPDMVLPFLAAAVYYVQFRVSQIGMDPAQQKQMALMGLLSPVMMLVFSFTAPAAVPLYWVTGGLFVIGQTWLAKKIYKEKDSAIGLPTV</sequence>
<proteinExistence type="inferred from homology"/>
<feature type="domain" description="Membrane insertase YidC/Oxa/ALB C-terminal" evidence="13">
    <location>
        <begin position="44"/>
        <end position="231"/>
    </location>
</feature>
<organism evidence="14 15">
    <name type="scientific">Paenibacillus thailandensis</name>
    <dbReference type="NCBI Taxonomy" id="393250"/>
    <lineage>
        <taxon>Bacteria</taxon>
        <taxon>Bacillati</taxon>
        <taxon>Bacillota</taxon>
        <taxon>Bacilli</taxon>
        <taxon>Bacillales</taxon>
        <taxon>Paenibacillaceae</taxon>
        <taxon>Paenibacillus</taxon>
    </lineage>
</organism>
<keyword evidence="15" id="KW-1185">Reference proteome</keyword>
<keyword evidence="6 12" id="KW-0653">Protein transport</keyword>
<name>A0ABW5R4T3_9BACL</name>
<dbReference type="HAMAP" id="MF_01811">
    <property type="entry name" value="YidC_type2"/>
    <property type="match status" value="1"/>
</dbReference>
<dbReference type="Proteomes" id="UP001597493">
    <property type="component" value="Unassembled WGS sequence"/>
</dbReference>
<evidence type="ECO:0000256" key="9">
    <source>
        <dbReference type="ARBA" id="ARBA00023139"/>
    </source>
</evidence>
<comment type="function">
    <text evidence="12">Required for the insertion and/or proper folding and/or complex formation of integral membrane proteins into the membrane. Involved in integration of membrane proteins that insert both dependently and independently of the Sec translocase complex, as well as at least some lipoproteins.</text>
</comment>
<dbReference type="PANTHER" id="PTHR12428">
    <property type="entry name" value="OXA1"/>
    <property type="match status" value="1"/>
</dbReference>
<dbReference type="InterPro" id="IPR001708">
    <property type="entry name" value="YidC/ALB3/OXA1/COX18"/>
</dbReference>
<dbReference type="InterPro" id="IPR028055">
    <property type="entry name" value="YidC/Oxa/ALB_C"/>
</dbReference>
<keyword evidence="4 12" id="KW-0812">Transmembrane</keyword>
<evidence type="ECO:0000256" key="10">
    <source>
        <dbReference type="ARBA" id="ARBA00023186"/>
    </source>
</evidence>
<feature type="transmembrane region" description="Helical" evidence="12">
    <location>
        <begin position="116"/>
        <end position="140"/>
    </location>
</feature>
<evidence type="ECO:0000256" key="3">
    <source>
        <dbReference type="ARBA" id="ARBA00022475"/>
    </source>
</evidence>
<comment type="subcellular location">
    <subcellularLocation>
        <location evidence="1 12">Cell membrane</location>
        <topology evidence="1 12">Multi-pass membrane protein</topology>
    </subcellularLocation>
</comment>
<evidence type="ECO:0000256" key="4">
    <source>
        <dbReference type="ARBA" id="ARBA00022692"/>
    </source>
</evidence>
<dbReference type="PANTHER" id="PTHR12428:SF65">
    <property type="entry name" value="CYTOCHROME C OXIDASE ASSEMBLY PROTEIN COX18, MITOCHONDRIAL"/>
    <property type="match status" value="1"/>
</dbReference>
<keyword evidence="11" id="KW-0449">Lipoprotein</keyword>
<dbReference type="EMBL" id="JBHUMY010000043">
    <property type="protein sequence ID" value="MFD2663510.1"/>
    <property type="molecule type" value="Genomic_DNA"/>
</dbReference>
<comment type="similarity">
    <text evidence="12">Belongs to the OXA1/ALB3/YidC family. Type 2 subfamily.</text>
</comment>
<evidence type="ECO:0000259" key="13">
    <source>
        <dbReference type="Pfam" id="PF02096"/>
    </source>
</evidence>
<feature type="transmembrane region" description="Helical" evidence="12">
    <location>
        <begin position="44"/>
        <end position="64"/>
    </location>
</feature>
<evidence type="ECO:0000256" key="6">
    <source>
        <dbReference type="ARBA" id="ARBA00022927"/>
    </source>
</evidence>
<keyword evidence="8 12" id="KW-0472">Membrane</keyword>
<dbReference type="RefSeq" id="WP_379280240.1">
    <property type="nucleotide sequence ID" value="NZ_JBHUGT010000011.1"/>
</dbReference>
<dbReference type="Pfam" id="PF02096">
    <property type="entry name" value="60KD_IMP"/>
    <property type="match status" value="1"/>
</dbReference>
<keyword evidence="2 12" id="KW-0813">Transport</keyword>
<evidence type="ECO:0000256" key="2">
    <source>
        <dbReference type="ARBA" id="ARBA00022448"/>
    </source>
</evidence>
<keyword evidence="9" id="KW-0564">Palmitate</keyword>
<dbReference type="NCBIfam" id="TIGR03592">
    <property type="entry name" value="yidC_oxa1_cterm"/>
    <property type="match status" value="1"/>
</dbReference>
<evidence type="ECO:0000256" key="11">
    <source>
        <dbReference type="ARBA" id="ARBA00023288"/>
    </source>
</evidence>
<keyword evidence="7 12" id="KW-1133">Transmembrane helix</keyword>
<feature type="transmembrane region" description="Helical" evidence="12">
    <location>
        <begin position="152"/>
        <end position="171"/>
    </location>
</feature>
<accession>A0ABW5R4T3</accession>
<keyword evidence="10 12" id="KW-0143">Chaperone</keyword>
<evidence type="ECO:0000256" key="7">
    <source>
        <dbReference type="ARBA" id="ARBA00022989"/>
    </source>
</evidence>
<feature type="transmembrane region" description="Helical" evidence="12">
    <location>
        <begin position="191"/>
        <end position="208"/>
    </location>
</feature>
<evidence type="ECO:0000313" key="15">
    <source>
        <dbReference type="Proteomes" id="UP001597493"/>
    </source>
</evidence>
<dbReference type="CDD" id="cd20070">
    <property type="entry name" value="5TM_YidC_Alb3"/>
    <property type="match status" value="1"/>
</dbReference>